<evidence type="ECO:0000313" key="3">
    <source>
        <dbReference type="Proteomes" id="UP001597460"/>
    </source>
</evidence>
<dbReference type="RefSeq" id="WP_390300394.1">
    <property type="nucleotide sequence ID" value="NZ_JBHULI010000024.1"/>
</dbReference>
<protein>
    <submittedName>
        <fullName evidence="2">DUF1080 domain-containing protein</fullName>
    </submittedName>
</protein>
<dbReference type="Proteomes" id="UP001597460">
    <property type="component" value="Unassembled WGS sequence"/>
</dbReference>
<evidence type="ECO:0000313" key="2">
    <source>
        <dbReference type="EMBL" id="MFD2532178.1"/>
    </source>
</evidence>
<accession>A0ABW5JIC2</accession>
<evidence type="ECO:0000259" key="1">
    <source>
        <dbReference type="Pfam" id="PF06439"/>
    </source>
</evidence>
<dbReference type="EMBL" id="JBHULI010000024">
    <property type="protein sequence ID" value="MFD2532178.1"/>
    <property type="molecule type" value="Genomic_DNA"/>
</dbReference>
<sequence>MIFSTCTQEIAESQPDNSFREILTENTLDEWKGNPSHWRFEDGVLTGETTPDNIIIEHSFFIWNEELTEDFELKLEYRISDSGNSGINYRSETVEGKEFVLRGYQADIDGNNEYTGQLYEDKGRAFLARRGQVTIIDAGNQVHEIGSLGNADDLLAHIETDGWNSYKIIAKENTLIHVINGRVMSIGTDHGSKMKEDGLLGFQLHLGPPMKVEYRNILFRKL</sequence>
<gene>
    <name evidence="2" type="ORF">ACFSVN_06950</name>
</gene>
<comment type="caution">
    <text evidence="2">The sequence shown here is derived from an EMBL/GenBank/DDBJ whole genome shotgun (WGS) entry which is preliminary data.</text>
</comment>
<reference evidence="3" key="1">
    <citation type="journal article" date="2019" name="Int. J. Syst. Evol. Microbiol.">
        <title>The Global Catalogue of Microorganisms (GCM) 10K type strain sequencing project: providing services to taxonomists for standard genome sequencing and annotation.</title>
        <authorList>
            <consortium name="The Broad Institute Genomics Platform"/>
            <consortium name="The Broad Institute Genome Sequencing Center for Infectious Disease"/>
            <person name="Wu L."/>
            <person name="Ma J."/>
        </authorList>
    </citation>
    <scope>NUCLEOTIDE SEQUENCE [LARGE SCALE GENOMIC DNA]</scope>
    <source>
        <strain evidence="3">KCTC 52042</strain>
    </source>
</reference>
<name>A0ABW5JIC2_9BACT</name>
<proteinExistence type="predicted"/>
<keyword evidence="3" id="KW-1185">Reference proteome</keyword>
<organism evidence="2 3">
    <name type="scientific">Gracilimonas halophila</name>
    <dbReference type="NCBI Taxonomy" id="1834464"/>
    <lineage>
        <taxon>Bacteria</taxon>
        <taxon>Pseudomonadati</taxon>
        <taxon>Balneolota</taxon>
        <taxon>Balneolia</taxon>
        <taxon>Balneolales</taxon>
        <taxon>Balneolaceae</taxon>
        <taxon>Gracilimonas</taxon>
    </lineage>
</organism>
<dbReference type="Pfam" id="PF06439">
    <property type="entry name" value="3keto-disac_hyd"/>
    <property type="match status" value="1"/>
</dbReference>
<feature type="domain" description="3-keto-alpha-glucoside-1,2-lyase/3-keto-2-hydroxy-glucal hydratase" evidence="1">
    <location>
        <begin position="25"/>
        <end position="218"/>
    </location>
</feature>
<dbReference type="InterPro" id="IPR010496">
    <property type="entry name" value="AL/BT2_dom"/>
</dbReference>
<dbReference type="Gene3D" id="2.60.120.560">
    <property type="entry name" value="Exo-inulinase, domain 1"/>
    <property type="match status" value="1"/>
</dbReference>